<proteinExistence type="predicted"/>
<dbReference type="Proteomes" id="UP000093104">
    <property type="component" value="Unassembled WGS sequence"/>
</dbReference>
<gene>
    <name evidence="2" type="ORF">AFK24_28970</name>
</gene>
<sequence length="67" mass="7572">MIEAIGEILLRAVCYPVGWLFMRVVTLGKYPARWDWFGETVIAQWTLGIGCAVLVVTMMASLHQFVL</sequence>
<protein>
    <submittedName>
        <fullName evidence="2">Uncharacterized protein</fullName>
    </submittedName>
</protein>
<keyword evidence="1" id="KW-0812">Transmembrane</keyword>
<feature type="transmembrane region" description="Helical" evidence="1">
    <location>
        <begin position="12"/>
        <end position="30"/>
    </location>
</feature>
<dbReference type="EMBL" id="LGSI01000074">
    <property type="protein sequence ID" value="OCR21592.1"/>
    <property type="molecule type" value="Genomic_DNA"/>
</dbReference>
<comment type="caution">
    <text evidence="2">The sequence shown here is derived from an EMBL/GenBank/DDBJ whole genome shotgun (WGS) entry which is preliminary data.</text>
</comment>
<organism evidence="2 3">
    <name type="scientific">Pseudomonas syringae</name>
    <dbReference type="NCBI Taxonomy" id="317"/>
    <lineage>
        <taxon>Bacteria</taxon>
        <taxon>Pseudomonadati</taxon>
        <taxon>Pseudomonadota</taxon>
        <taxon>Gammaproteobacteria</taxon>
        <taxon>Pseudomonadales</taxon>
        <taxon>Pseudomonadaceae</taxon>
        <taxon>Pseudomonas</taxon>
    </lineage>
</organism>
<evidence type="ECO:0000313" key="3">
    <source>
        <dbReference type="Proteomes" id="UP000093104"/>
    </source>
</evidence>
<dbReference type="AlphaFoldDB" id="A0A1C7YV25"/>
<evidence type="ECO:0000256" key="1">
    <source>
        <dbReference type="SAM" id="Phobius"/>
    </source>
</evidence>
<feature type="transmembrane region" description="Helical" evidence="1">
    <location>
        <begin position="42"/>
        <end position="62"/>
    </location>
</feature>
<keyword evidence="1" id="KW-1133">Transmembrane helix</keyword>
<keyword evidence="1" id="KW-0472">Membrane</keyword>
<name>A0A1C7YV25_PSESX</name>
<dbReference type="OrthoDB" id="7018273at2"/>
<accession>A0A1C7YV25</accession>
<evidence type="ECO:0000313" key="2">
    <source>
        <dbReference type="EMBL" id="OCR21592.1"/>
    </source>
</evidence>
<reference evidence="2 3" key="1">
    <citation type="submission" date="2015-07" db="EMBL/GenBank/DDBJ databases">
        <title>Draft genome sequence of a diazotrophic, plant growth-promoting rhizobacterium of the Pseudomonas syringae complex.</title>
        <authorList>
            <person name="Patten C.L."/>
            <person name="Jeong H."/>
        </authorList>
    </citation>
    <scope>NUCLEOTIDE SEQUENCE [LARGE SCALE GENOMIC DNA]</scope>
    <source>
        <strain evidence="2 3">GR12-2</strain>
    </source>
</reference>